<gene>
    <name evidence="1" type="ORF">S01H1_34482</name>
</gene>
<dbReference type="GO" id="GO:0019509">
    <property type="term" value="P:L-methionine salvage from methylthioadenosine"/>
    <property type="evidence" value="ECO:0007669"/>
    <property type="project" value="TreeGrafter"/>
</dbReference>
<dbReference type="InterPro" id="IPR000649">
    <property type="entry name" value="IF-2B-related"/>
</dbReference>
<dbReference type="GO" id="GO:0046523">
    <property type="term" value="F:S-methyl-5-thioribose-1-phosphate isomerase activity"/>
    <property type="evidence" value="ECO:0007669"/>
    <property type="project" value="TreeGrafter"/>
</dbReference>
<dbReference type="AlphaFoldDB" id="X0UXW0"/>
<proteinExistence type="predicted"/>
<feature type="non-terminal residue" evidence="1">
    <location>
        <position position="1"/>
    </location>
</feature>
<dbReference type="PANTHER" id="PTHR43475:SF1">
    <property type="entry name" value="METHYLTHIORIBOSE-1-PHOSPHATE ISOMERASE"/>
    <property type="match status" value="1"/>
</dbReference>
<reference evidence="1" key="1">
    <citation type="journal article" date="2014" name="Front. Microbiol.">
        <title>High frequency of phylogenetically diverse reductive dehalogenase-homologous genes in deep subseafloor sedimentary metagenomes.</title>
        <authorList>
            <person name="Kawai M."/>
            <person name="Futagami T."/>
            <person name="Toyoda A."/>
            <person name="Takaki Y."/>
            <person name="Nishi S."/>
            <person name="Hori S."/>
            <person name="Arai W."/>
            <person name="Tsubouchi T."/>
            <person name="Morono Y."/>
            <person name="Uchiyama I."/>
            <person name="Ito T."/>
            <person name="Fujiyama A."/>
            <person name="Inagaki F."/>
            <person name="Takami H."/>
        </authorList>
    </citation>
    <scope>NUCLEOTIDE SEQUENCE</scope>
    <source>
        <strain evidence="1">Expedition CK06-06</strain>
    </source>
</reference>
<name>X0UXW0_9ZZZZ</name>
<dbReference type="InterPro" id="IPR042529">
    <property type="entry name" value="IF_2B-like_C"/>
</dbReference>
<dbReference type="Pfam" id="PF01008">
    <property type="entry name" value="IF-2B"/>
    <property type="match status" value="1"/>
</dbReference>
<accession>X0UXW0</accession>
<dbReference type="PANTHER" id="PTHR43475">
    <property type="entry name" value="METHYLTHIORIBOSE-1-PHOSPHATE ISOMERASE"/>
    <property type="match status" value="1"/>
</dbReference>
<organism evidence="1">
    <name type="scientific">marine sediment metagenome</name>
    <dbReference type="NCBI Taxonomy" id="412755"/>
    <lineage>
        <taxon>unclassified sequences</taxon>
        <taxon>metagenomes</taxon>
        <taxon>ecological metagenomes</taxon>
    </lineage>
</organism>
<dbReference type="Gene3D" id="3.40.50.10470">
    <property type="entry name" value="Translation initiation factor eif-2b, domain 2"/>
    <property type="match status" value="1"/>
</dbReference>
<comment type="caution">
    <text evidence="1">The sequence shown here is derived from an EMBL/GenBank/DDBJ whole genome shotgun (WGS) entry which is preliminary data.</text>
</comment>
<evidence type="ECO:0008006" key="2">
    <source>
        <dbReference type="Google" id="ProtNLM"/>
    </source>
</evidence>
<dbReference type="SUPFAM" id="SSF100950">
    <property type="entry name" value="NagB/RpiA/CoA transferase-like"/>
    <property type="match status" value="1"/>
</dbReference>
<evidence type="ECO:0000313" key="1">
    <source>
        <dbReference type="EMBL" id="GAG04002.1"/>
    </source>
</evidence>
<dbReference type="EMBL" id="BARS01021472">
    <property type="protein sequence ID" value="GAG04002.1"/>
    <property type="molecule type" value="Genomic_DNA"/>
</dbReference>
<dbReference type="InterPro" id="IPR037171">
    <property type="entry name" value="NagB/RpiA_transferase-like"/>
</dbReference>
<sequence length="76" mass="8320">TFDLDLKDGDLIPIEEREPAEVVCFAGHQLGPEGVAAFNPAFDITPAKYISAIITEKGVLKSPYRGSIRDLFLTQL</sequence>
<protein>
    <recommendedName>
        <fullName evidence="2">S-methyl-5-thioribose-1-phosphate isomerase</fullName>
    </recommendedName>
</protein>